<feature type="compositionally biased region" description="Basic residues" evidence="1">
    <location>
        <begin position="533"/>
        <end position="547"/>
    </location>
</feature>
<evidence type="ECO:0000259" key="2">
    <source>
        <dbReference type="PROSITE" id="PS51782"/>
    </source>
</evidence>
<dbReference type="Pfam" id="PF01476">
    <property type="entry name" value="LysM"/>
    <property type="match status" value="2"/>
</dbReference>
<dbReference type="CDD" id="cd00118">
    <property type="entry name" value="LysM"/>
    <property type="match status" value="2"/>
</dbReference>
<gene>
    <name evidence="3" type="ORF">ACFFNY_12660</name>
</gene>
<comment type="caution">
    <text evidence="3">The sequence shown here is derived from an EMBL/GenBank/DDBJ whole genome shotgun (WGS) entry which is preliminary data.</text>
</comment>
<evidence type="ECO:0000313" key="4">
    <source>
        <dbReference type="Proteomes" id="UP001589619"/>
    </source>
</evidence>
<dbReference type="SMART" id="SM00257">
    <property type="entry name" value="LysM"/>
    <property type="match status" value="2"/>
</dbReference>
<dbReference type="Proteomes" id="UP001589619">
    <property type="component" value="Unassembled WGS sequence"/>
</dbReference>
<evidence type="ECO:0000256" key="1">
    <source>
        <dbReference type="SAM" id="MobiDB-lite"/>
    </source>
</evidence>
<dbReference type="Gene3D" id="3.10.350.10">
    <property type="entry name" value="LysM domain"/>
    <property type="match status" value="2"/>
</dbReference>
<evidence type="ECO:0000313" key="3">
    <source>
        <dbReference type="EMBL" id="MFB9752410.1"/>
    </source>
</evidence>
<dbReference type="InterPro" id="IPR018392">
    <property type="entry name" value="LysM"/>
</dbReference>
<protein>
    <submittedName>
        <fullName evidence="3">LysM peptidoglycan-binding domain-containing protein</fullName>
    </submittedName>
</protein>
<dbReference type="InterPro" id="IPR036779">
    <property type="entry name" value="LysM_dom_sf"/>
</dbReference>
<accession>A0ABV5VVW8</accession>
<feature type="domain" description="LysM" evidence="2">
    <location>
        <begin position="2"/>
        <end position="47"/>
    </location>
</feature>
<dbReference type="PANTHER" id="PTHR33734:SF34">
    <property type="entry name" value="SPOIVD-ASSOCIATED FACTOR A"/>
    <property type="match status" value="1"/>
</dbReference>
<organism evidence="3 4">
    <name type="scientific">Paenibacillus hodogayensis</name>
    <dbReference type="NCBI Taxonomy" id="279208"/>
    <lineage>
        <taxon>Bacteria</taxon>
        <taxon>Bacillati</taxon>
        <taxon>Bacillota</taxon>
        <taxon>Bacilli</taxon>
        <taxon>Bacillales</taxon>
        <taxon>Paenibacillaceae</taxon>
        <taxon>Paenibacillus</taxon>
    </lineage>
</organism>
<dbReference type="PANTHER" id="PTHR33734">
    <property type="entry name" value="LYSM DOMAIN-CONTAINING GPI-ANCHORED PROTEIN 2"/>
    <property type="match status" value="1"/>
</dbReference>
<dbReference type="SUPFAM" id="SSF54106">
    <property type="entry name" value="LysM domain"/>
    <property type="match status" value="2"/>
</dbReference>
<name>A0ABV5VVW8_9BACL</name>
<sequence>MKIHLVKKGETLFHIAKKYGIELQKLISFNSQLANPDKIDVGMKIKIPSAAVSVPAPSGAIVHKHVVVQGDSLWKLAKAWNVPLKAVIDANPHLKNPNVLMTGDIVYIPNLAEETPTDTGHLATEPAVGGAEHTDWHANNLVNPQLHEPMNEHLNEHMNEHLNEHMHEHVNEHMNEHVNEHMNEHVNEQLAAEKHMPETVNVHVEAIVEAKPELPVWPGKKEHAESTKPKMADHEAEFPFLQYSMPAMEAFQPYNLQPAQVAPVDHGKSKGKGKGKAEPYAMMPELSQSHPVSPFGHMQQPMPMPMPMPMNMQPMMQPMNQMPQMMPYFSNTPTAQPFHPFAQSPEQSFPSAFPWGYDNNSIMPEHHAPNEQVEAQQANVNAFSPFAMGPNAPQVSPVAHVPASKEKYPGIGGASASPFPIDGWHPSQAPANVSPFAQQQPFGIPSASGVPCLPCQQGYGYPAQGMFGMPYAMPAEAYPSSLSPHASLMQAEDCGCVGRDDRTGDIGLAPFEPADATRTDKAPPTKLTVSTKTRTKRKQKTATKSSKKQNQPWIRS</sequence>
<reference evidence="3 4" key="1">
    <citation type="submission" date="2024-09" db="EMBL/GenBank/DDBJ databases">
        <authorList>
            <person name="Sun Q."/>
            <person name="Mori K."/>
        </authorList>
    </citation>
    <scope>NUCLEOTIDE SEQUENCE [LARGE SCALE GENOMIC DNA]</scope>
    <source>
        <strain evidence="3 4">JCM 12520</strain>
    </source>
</reference>
<dbReference type="EMBL" id="JBHMAG010000009">
    <property type="protein sequence ID" value="MFB9752410.1"/>
    <property type="molecule type" value="Genomic_DNA"/>
</dbReference>
<feature type="domain" description="LysM" evidence="2">
    <location>
        <begin position="63"/>
        <end position="108"/>
    </location>
</feature>
<dbReference type="PROSITE" id="PS51782">
    <property type="entry name" value="LYSM"/>
    <property type="match status" value="2"/>
</dbReference>
<proteinExistence type="predicted"/>
<keyword evidence="4" id="KW-1185">Reference proteome</keyword>
<dbReference type="RefSeq" id="WP_379117579.1">
    <property type="nucleotide sequence ID" value="NZ_JBHMAG010000009.1"/>
</dbReference>
<feature type="region of interest" description="Disordered" evidence="1">
    <location>
        <begin position="505"/>
        <end position="556"/>
    </location>
</feature>